<comment type="function">
    <text evidence="2">May be involved in the metabolism of insect hormones and in the breakdown of synthetic insecticides.</text>
</comment>
<name>A0A8X7CEC5_9ARAC</name>
<gene>
    <name evidence="17" type="primary">Cyp2a4</name>
    <name evidence="17" type="ORF">TNIN_418931</name>
</gene>
<keyword evidence="9" id="KW-0492">Microsome</keyword>
<dbReference type="SUPFAM" id="SSF48264">
    <property type="entry name" value="Cytochrome P450"/>
    <property type="match status" value="1"/>
</dbReference>
<evidence type="ECO:0000256" key="8">
    <source>
        <dbReference type="ARBA" id="ARBA00022824"/>
    </source>
</evidence>
<keyword evidence="7 14" id="KW-0479">Metal-binding</keyword>
<comment type="caution">
    <text evidence="17">The sequence shown here is derived from an EMBL/GenBank/DDBJ whole genome shotgun (WGS) entry which is preliminary data.</text>
</comment>
<dbReference type="InterPro" id="IPR017972">
    <property type="entry name" value="Cyt_P450_CS"/>
</dbReference>
<dbReference type="InterPro" id="IPR001128">
    <property type="entry name" value="Cyt_P450"/>
</dbReference>
<evidence type="ECO:0000256" key="9">
    <source>
        <dbReference type="ARBA" id="ARBA00022848"/>
    </source>
</evidence>
<keyword evidence="6 14" id="KW-0349">Heme</keyword>
<keyword evidence="11 14" id="KW-0408">Iron</keyword>
<keyword evidence="16" id="KW-0812">Transmembrane</keyword>
<dbReference type="GO" id="GO:0020037">
    <property type="term" value="F:heme binding"/>
    <property type="evidence" value="ECO:0007669"/>
    <property type="project" value="InterPro"/>
</dbReference>
<feature type="binding site" description="axial binding residue" evidence="14">
    <location>
        <position position="438"/>
    </location>
    <ligand>
        <name>heme</name>
        <dbReference type="ChEBI" id="CHEBI:30413"/>
    </ligand>
    <ligandPart>
        <name>Fe</name>
        <dbReference type="ChEBI" id="CHEBI:18248"/>
    </ligandPart>
</feature>
<dbReference type="OrthoDB" id="6422360at2759"/>
<dbReference type="AlphaFoldDB" id="A0A8X7CEC5"/>
<evidence type="ECO:0000256" key="6">
    <source>
        <dbReference type="ARBA" id="ARBA00022617"/>
    </source>
</evidence>
<dbReference type="Pfam" id="PF00067">
    <property type="entry name" value="p450"/>
    <property type="match status" value="1"/>
</dbReference>
<dbReference type="GO" id="GO:0006082">
    <property type="term" value="P:organic acid metabolic process"/>
    <property type="evidence" value="ECO:0007669"/>
    <property type="project" value="TreeGrafter"/>
</dbReference>
<dbReference type="GO" id="GO:0008395">
    <property type="term" value="F:steroid hydroxylase activity"/>
    <property type="evidence" value="ECO:0007669"/>
    <property type="project" value="TreeGrafter"/>
</dbReference>
<dbReference type="Proteomes" id="UP000886998">
    <property type="component" value="Unassembled WGS sequence"/>
</dbReference>
<organism evidence="17 18">
    <name type="scientific">Trichonephila inaurata madagascariensis</name>
    <dbReference type="NCBI Taxonomy" id="2747483"/>
    <lineage>
        <taxon>Eukaryota</taxon>
        <taxon>Metazoa</taxon>
        <taxon>Ecdysozoa</taxon>
        <taxon>Arthropoda</taxon>
        <taxon>Chelicerata</taxon>
        <taxon>Arachnida</taxon>
        <taxon>Araneae</taxon>
        <taxon>Araneomorphae</taxon>
        <taxon>Entelegynae</taxon>
        <taxon>Araneoidea</taxon>
        <taxon>Nephilidae</taxon>
        <taxon>Trichonephila</taxon>
        <taxon>Trichonephila inaurata</taxon>
    </lineage>
</organism>
<keyword evidence="18" id="KW-1185">Reference proteome</keyword>
<dbReference type="PRINTS" id="PR00463">
    <property type="entry name" value="EP450I"/>
</dbReference>
<keyword evidence="16" id="KW-1133">Transmembrane helix</keyword>
<feature type="transmembrane region" description="Helical" evidence="16">
    <location>
        <begin position="204"/>
        <end position="227"/>
    </location>
</feature>
<proteinExistence type="inferred from homology"/>
<accession>A0A8X7CEC5</accession>
<evidence type="ECO:0000313" key="18">
    <source>
        <dbReference type="Proteomes" id="UP000886998"/>
    </source>
</evidence>
<evidence type="ECO:0000256" key="7">
    <source>
        <dbReference type="ARBA" id="ARBA00022723"/>
    </source>
</evidence>
<evidence type="ECO:0000256" key="13">
    <source>
        <dbReference type="ARBA" id="ARBA00023136"/>
    </source>
</evidence>
<dbReference type="PRINTS" id="PR00385">
    <property type="entry name" value="P450"/>
</dbReference>
<evidence type="ECO:0000256" key="5">
    <source>
        <dbReference type="ARBA" id="ARBA00010617"/>
    </source>
</evidence>
<dbReference type="GO" id="GO:0005506">
    <property type="term" value="F:iron ion binding"/>
    <property type="evidence" value="ECO:0007669"/>
    <property type="project" value="InterPro"/>
</dbReference>
<dbReference type="GO" id="GO:0016712">
    <property type="term" value="F:oxidoreductase activity, acting on paired donors, with incorporation or reduction of molecular oxygen, reduced flavin or flavoprotein as one donor, and incorporation of one atom of oxygen"/>
    <property type="evidence" value="ECO:0007669"/>
    <property type="project" value="TreeGrafter"/>
</dbReference>
<evidence type="ECO:0000256" key="12">
    <source>
        <dbReference type="ARBA" id="ARBA00023033"/>
    </source>
</evidence>
<dbReference type="Gene3D" id="1.10.630.10">
    <property type="entry name" value="Cytochrome P450"/>
    <property type="match status" value="1"/>
</dbReference>
<dbReference type="FunFam" id="1.10.630.10:FF:000238">
    <property type="entry name" value="Cytochrome P450 2A6"/>
    <property type="match status" value="1"/>
</dbReference>
<dbReference type="PANTHER" id="PTHR24300:SF403">
    <property type="entry name" value="CYTOCHROME P450 306A1"/>
    <property type="match status" value="1"/>
</dbReference>
<feature type="transmembrane region" description="Helical" evidence="16">
    <location>
        <begin position="6"/>
        <end position="26"/>
    </location>
</feature>
<evidence type="ECO:0000256" key="14">
    <source>
        <dbReference type="PIRSR" id="PIRSR602401-1"/>
    </source>
</evidence>
<comment type="similarity">
    <text evidence="5 15">Belongs to the cytochrome P450 family.</text>
</comment>
<keyword evidence="12 15" id="KW-0503">Monooxygenase</keyword>
<sequence>MDAYFSYPLLISSIVLFLTWVILNWWSQNRKLPPGPWGLPFLGYFPFLSITHENFNALYKKYGNVFSFRTISGNLMVIVNGHKSIKDVLVNRADEFDGRPLQSNLVAWFSDGLGIAQEEGESWAQHRKFFLQTSKKFGFGKLEMEERIHDEIKQMIVILKKEKNADLHFSVAHAVNSVISQVLFSKKFDRDQTFVRIQKSMRKIIPIFASNINMIVGYPFDLMFLLFPGMRAVKEGIKEVRKFTDSAVQEQIRTHDPSFSRGYVDAYLQYRNELLAKGKPEAALFNDERLGANALNIFFEGTESASITIISLLLELSKHPEAQKAAQEEMDAVIGRERLPSWLDKQNLPYVDATLQELFRLAMVFRVSAMYSNFEETTIEGYRIPRRSIVMFNLWSINLDPEFFPNPKVFNPKRFLDETGKRIKKDGPYPFSLGKRSCVGEALGQMEVFLFMSSLIQNFNIPYADKVEDLRVIPRI</sequence>
<dbReference type="PROSITE" id="PS00086">
    <property type="entry name" value="CYTOCHROME_P450"/>
    <property type="match status" value="1"/>
</dbReference>
<evidence type="ECO:0000313" key="17">
    <source>
        <dbReference type="EMBL" id="GFY68899.1"/>
    </source>
</evidence>
<keyword evidence="10 15" id="KW-0560">Oxidoreductase</keyword>
<evidence type="ECO:0000256" key="2">
    <source>
        <dbReference type="ARBA" id="ARBA00003690"/>
    </source>
</evidence>
<keyword evidence="8" id="KW-0256">Endoplasmic reticulum</keyword>
<dbReference type="InterPro" id="IPR036396">
    <property type="entry name" value="Cyt_P450_sf"/>
</dbReference>
<comment type="cofactor">
    <cofactor evidence="1 14">
        <name>heme</name>
        <dbReference type="ChEBI" id="CHEBI:30413"/>
    </cofactor>
</comment>
<evidence type="ECO:0000256" key="15">
    <source>
        <dbReference type="RuleBase" id="RU000461"/>
    </source>
</evidence>
<evidence type="ECO:0000256" key="16">
    <source>
        <dbReference type="SAM" id="Phobius"/>
    </source>
</evidence>
<evidence type="ECO:0000256" key="10">
    <source>
        <dbReference type="ARBA" id="ARBA00023002"/>
    </source>
</evidence>
<protein>
    <submittedName>
        <fullName evidence="17">Cytochrome P450 2A4</fullName>
    </submittedName>
</protein>
<dbReference type="InterPro" id="IPR002401">
    <property type="entry name" value="Cyt_P450_E_grp-I"/>
</dbReference>
<evidence type="ECO:0000256" key="11">
    <source>
        <dbReference type="ARBA" id="ARBA00023004"/>
    </source>
</evidence>
<dbReference type="EMBL" id="BMAV01017337">
    <property type="protein sequence ID" value="GFY68899.1"/>
    <property type="molecule type" value="Genomic_DNA"/>
</dbReference>
<evidence type="ECO:0000256" key="3">
    <source>
        <dbReference type="ARBA" id="ARBA00004174"/>
    </source>
</evidence>
<dbReference type="PANTHER" id="PTHR24300">
    <property type="entry name" value="CYTOCHROME P450 508A4-RELATED"/>
    <property type="match status" value="1"/>
</dbReference>
<dbReference type="GO" id="GO:0006805">
    <property type="term" value="P:xenobiotic metabolic process"/>
    <property type="evidence" value="ECO:0007669"/>
    <property type="project" value="TreeGrafter"/>
</dbReference>
<comment type="subcellular location">
    <subcellularLocation>
        <location evidence="4">Endoplasmic reticulum membrane</location>
        <topology evidence="4">Peripheral membrane protein</topology>
    </subcellularLocation>
    <subcellularLocation>
        <location evidence="3">Microsome membrane</location>
        <topology evidence="3">Peripheral membrane protein</topology>
    </subcellularLocation>
</comment>
<reference evidence="17" key="1">
    <citation type="submission" date="2020-08" db="EMBL/GenBank/DDBJ databases">
        <title>Multicomponent nature underlies the extraordinary mechanical properties of spider dragline silk.</title>
        <authorList>
            <person name="Kono N."/>
            <person name="Nakamura H."/>
            <person name="Mori M."/>
            <person name="Yoshida Y."/>
            <person name="Ohtoshi R."/>
            <person name="Malay A.D."/>
            <person name="Moran D.A.P."/>
            <person name="Tomita M."/>
            <person name="Numata K."/>
            <person name="Arakawa K."/>
        </authorList>
    </citation>
    <scope>NUCLEOTIDE SEQUENCE</scope>
</reference>
<evidence type="ECO:0000256" key="1">
    <source>
        <dbReference type="ARBA" id="ARBA00001971"/>
    </source>
</evidence>
<keyword evidence="13 16" id="KW-0472">Membrane</keyword>
<dbReference type="InterPro" id="IPR050182">
    <property type="entry name" value="Cytochrome_P450_fam2"/>
</dbReference>
<dbReference type="GO" id="GO:0005789">
    <property type="term" value="C:endoplasmic reticulum membrane"/>
    <property type="evidence" value="ECO:0007669"/>
    <property type="project" value="UniProtKB-SubCell"/>
</dbReference>
<evidence type="ECO:0000256" key="4">
    <source>
        <dbReference type="ARBA" id="ARBA00004406"/>
    </source>
</evidence>